<evidence type="ECO:0000313" key="1">
    <source>
        <dbReference type="EMBL" id="QWV11581.1"/>
    </source>
</evidence>
<evidence type="ECO:0008006" key="3">
    <source>
        <dbReference type="Google" id="ProtNLM"/>
    </source>
</evidence>
<proteinExistence type="predicted"/>
<evidence type="ECO:0000313" key="2">
    <source>
        <dbReference type="Proteomes" id="UP000683442"/>
    </source>
</evidence>
<accession>A0ABX8IE18</accession>
<name>A0ABX8IE18_9GAMM</name>
<dbReference type="RefSeq" id="WP_014577119.1">
    <property type="nucleotide sequence ID" value="NZ_CP076686.1"/>
</dbReference>
<dbReference type="GeneID" id="78560339"/>
<keyword evidence="2" id="KW-1185">Reference proteome</keyword>
<organism evidence="1 2">
    <name type="scientific">Marinobacter adhaerens</name>
    <dbReference type="NCBI Taxonomy" id="1033846"/>
    <lineage>
        <taxon>Bacteria</taxon>
        <taxon>Pseudomonadati</taxon>
        <taxon>Pseudomonadota</taxon>
        <taxon>Gammaproteobacteria</taxon>
        <taxon>Pseudomonadales</taxon>
        <taxon>Marinobacteraceae</taxon>
        <taxon>Marinobacter</taxon>
    </lineage>
</organism>
<dbReference type="EMBL" id="CP076686">
    <property type="protein sequence ID" value="QWV11581.1"/>
    <property type="molecule type" value="Genomic_DNA"/>
</dbReference>
<gene>
    <name evidence="1" type="ORF">KQ249_12850</name>
</gene>
<sequence length="211" mass="23325">MKQFLPSVVLTVCLSPYLAAETNRLPEGFTKPTFSYTQIGFQYGYIDLKTEIPTTDGTYDKLDAVEITGSYQIAQNFFIGAHFRRADEKKQRSKVEISSGALFLGMPLDASEKVDVIPTIGIGEFNTEACGVTLCFSDSDTAAVFGAQLRVFAIPDTLELKLGVHDNTLEGSDPYYTIGLAGWAKRHHRLSFEYTDAEGIRGYGLGYGFNW</sequence>
<dbReference type="Proteomes" id="UP000683442">
    <property type="component" value="Chromosome"/>
</dbReference>
<protein>
    <recommendedName>
        <fullName evidence="3">Secreted protein</fullName>
    </recommendedName>
</protein>
<reference evidence="1 2" key="1">
    <citation type="submission" date="2021-06" db="EMBL/GenBank/DDBJ databases">
        <title>Microbial metabolic specificity influences pelagic lipid remineralization.</title>
        <authorList>
            <person name="Behrendt L."/>
            <person name="Hunter J.E."/>
            <person name="Alcolombri U."/>
            <person name="Smriga S."/>
            <person name="Mincer T."/>
            <person name="Lowenstein D.P."/>
            <person name="Peaudecerf F.J."/>
            <person name="Fernandez V.I."/>
            <person name="Fredricks H."/>
            <person name="Almblad H."/>
            <person name="Harrison J.J."/>
            <person name="Stocker R."/>
            <person name="Van Mooy B.A.S."/>
        </authorList>
    </citation>
    <scope>NUCLEOTIDE SEQUENCE [LARGE SCALE GENOMIC DNA]</scope>
    <source>
        <strain evidence="1 2">HP15-B</strain>
    </source>
</reference>